<keyword evidence="2" id="KW-1185">Reference proteome</keyword>
<organism evidence="1 2">
    <name type="scientific">Bowmanella denitrificans</name>
    <dbReference type="NCBI Taxonomy" id="366582"/>
    <lineage>
        <taxon>Bacteria</taxon>
        <taxon>Pseudomonadati</taxon>
        <taxon>Pseudomonadota</taxon>
        <taxon>Gammaproteobacteria</taxon>
        <taxon>Alteromonadales</taxon>
        <taxon>Alteromonadaceae</taxon>
        <taxon>Bowmanella</taxon>
    </lineage>
</organism>
<name>A0ABN0XQM7_9ALTE</name>
<evidence type="ECO:0000313" key="1">
    <source>
        <dbReference type="EMBL" id="GAA0369879.1"/>
    </source>
</evidence>
<accession>A0ABN0XQM7</accession>
<dbReference type="EMBL" id="BAAAEI010000023">
    <property type="protein sequence ID" value="GAA0369879.1"/>
    <property type="molecule type" value="Genomic_DNA"/>
</dbReference>
<evidence type="ECO:0000313" key="2">
    <source>
        <dbReference type="Proteomes" id="UP001501757"/>
    </source>
</evidence>
<reference evidence="1 2" key="1">
    <citation type="journal article" date="2019" name="Int. J. Syst. Evol. Microbiol.">
        <title>The Global Catalogue of Microorganisms (GCM) 10K type strain sequencing project: providing services to taxonomists for standard genome sequencing and annotation.</title>
        <authorList>
            <consortium name="The Broad Institute Genomics Platform"/>
            <consortium name="The Broad Institute Genome Sequencing Center for Infectious Disease"/>
            <person name="Wu L."/>
            <person name="Ma J."/>
        </authorList>
    </citation>
    <scope>NUCLEOTIDE SEQUENCE [LARGE SCALE GENOMIC DNA]</scope>
    <source>
        <strain evidence="1 2">JCM 13378</strain>
    </source>
</reference>
<proteinExistence type="predicted"/>
<dbReference type="Proteomes" id="UP001501757">
    <property type="component" value="Unassembled WGS sequence"/>
</dbReference>
<gene>
    <name evidence="1" type="ORF">GCM10009092_37700</name>
</gene>
<comment type="caution">
    <text evidence="1">The sequence shown here is derived from an EMBL/GenBank/DDBJ whole genome shotgun (WGS) entry which is preliminary data.</text>
</comment>
<sequence>MFSDELALVNLNQAKVHPNPRPVSLKNRSIDIIKEFSAGEAFTPSVKDTIKGTVAHMRPPTLSVQAWQQDATPALIVFPRYQQGAATKLAAVSIGTAFMRLVENSFNYHILGRAGFDALVRTMQHVACFDFVYDGNLSNALQLCDELIADA</sequence>
<protein>
    <submittedName>
        <fullName evidence="1">Uncharacterized protein</fullName>
    </submittedName>
</protein>